<reference evidence="1" key="1">
    <citation type="submission" date="2021-01" db="EMBL/GenBank/DDBJ databases">
        <authorList>
            <person name="Kaushik A."/>
        </authorList>
    </citation>
    <scope>NUCLEOTIDE SEQUENCE</scope>
    <source>
        <strain evidence="1">Type strain: AG8-Rh-89/</strain>
    </source>
</reference>
<protein>
    <submittedName>
        <fullName evidence="1">Uncharacterized protein</fullName>
    </submittedName>
</protein>
<evidence type="ECO:0000313" key="2">
    <source>
        <dbReference type="Proteomes" id="UP000663850"/>
    </source>
</evidence>
<evidence type="ECO:0000313" key="1">
    <source>
        <dbReference type="EMBL" id="CAE6499946.1"/>
    </source>
</evidence>
<gene>
    <name evidence="1" type="ORF">RDB_LOCUS94015</name>
</gene>
<comment type="caution">
    <text evidence="1">The sequence shown here is derived from an EMBL/GenBank/DDBJ whole genome shotgun (WGS) entry which is preliminary data.</text>
</comment>
<dbReference type="EMBL" id="CAJMWZ010005060">
    <property type="protein sequence ID" value="CAE6499946.1"/>
    <property type="molecule type" value="Genomic_DNA"/>
</dbReference>
<organism evidence="1 2">
    <name type="scientific">Rhizoctonia solani</name>
    <dbReference type="NCBI Taxonomy" id="456999"/>
    <lineage>
        <taxon>Eukaryota</taxon>
        <taxon>Fungi</taxon>
        <taxon>Dikarya</taxon>
        <taxon>Basidiomycota</taxon>
        <taxon>Agaricomycotina</taxon>
        <taxon>Agaricomycetes</taxon>
        <taxon>Cantharellales</taxon>
        <taxon>Ceratobasidiaceae</taxon>
        <taxon>Rhizoctonia</taxon>
    </lineage>
</organism>
<name>A0A8H3CX93_9AGAM</name>
<proteinExistence type="predicted"/>
<accession>A0A8H3CX93</accession>
<dbReference type="Proteomes" id="UP000663850">
    <property type="component" value="Unassembled WGS sequence"/>
</dbReference>
<sequence length="186" mass="21055">LPLQRLRLSGRDKADRWYYHGGDRLALALPKLESLQIHGYSFSFNDLAFMAKYMPRLQALSIPVRANVDLPLTHKLHTLMLAPSSSQLELQFLSCEFATCFPTVMGFESPDEAIDTVAAGLHALWPSGVTCGTYRKAGDGSGVRWMDRLNAELKRLREFHGYGNPQTEVVPRKYSHKRVPPWLERA</sequence>
<feature type="non-terminal residue" evidence="1">
    <location>
        <position position="1"/>
    </location>
</feature>
<dbReference type="AlphaFoldDB" id="A0A8H3CX93"/>